<dbReference type="OrthoDB" id="9772751at2"/>
<dbReference type="InterPro" id="IPR036388">
    <property type="entry name" value="WH-like_DNA-bd_sf"/>
</dbReference>
<evidence type="ECO:0000259" key="1">
    <source>
        <dbReference type="Pfam" id="PF13847"/>
    </source>
</evidence>
<dbReference type="STRING" id="111780.Sta7437_2178"/>
<evidence type="ECO:0000259" key="2">
    <source>
        <dbReference type="Pfam" id="PF21320"/>
    </source>
</evidence>
<sequence length="358" mass="39701">MTTITEFNPTKAEAFVEGLLNILNSGAISLMISIGHRTGLFDTMAQLPPSTSEEIAQAAGLEERYVREWLGAMVTSRFVDYNKSDRIYYFPPEHAAFLTRKATPDNIAIVSQFIAQLGSVEDQIVDCFYQGGGVPYSAFKRFHEIMAEESEQTIVSALTESVLPLVPGLIEALEKGIEVLDVGCGRGKALNRMAKLFPNSKFKGYDFSSEAIANAQLEASQLGLNNIQFEVKDATIFEEVEKYDLITTFDAVHDQARPDLVLKNIYQALRPDGVYLMQDIRAKSDVSGNLDHPLAPWLYTISCMHCMTVSLAVGGMGLGTMWGEETTLTMLEEAGFSSVEIHQLDHDIINNFYIIKKD</sequence>
<feature type="domain" description="Methyltransferase" evidence="1">
    <location>
        <begin position="174"/>
        <end position="289"/>
    </location>
</feature>
<dbReference type="Gene3D" id="3.40.50.150">
    <property type="entry name" value="Vaccinia Virus protein VP39"/>
    <property type="match status" value="1"/>
</dbReference>
<dbReference type="InterPro" id="IPR025714">
    <property type="entry name" value="Methyltranfer_dom"/>
</dbReference>
<keyword evidence="3" id="KW-0489">Methyltransferase</keyword>
<dbReference type="PANTHER" id="PTHR45128:SF1">
    <property type="entry name" value="S-ADENOSYLMETHIONINE-DEPENDENT METHYLTRANSFERASE RV2258C"/>
    <property type="match status" value="1"/>
</dbReference>
<dbReference type="CDD" id="cd02440">
    <property type="entry name" value="AdoMet_MTases"/>
    <property type="match status" value="1"/>
</dbReference>
<accession>K9XVM5</accession>
<dbReference type="eggNOG" id="COG2230">
    <property type="taxonomic scope" value="Bacteria"/>
</dbReference>
<dbReference type="Proteomes" id="UP000010473">
    <property type="component" value="Chromosome"/>
</dbReference>
<dbReference type="SUPFAM" id="SSF53335">
    <property type="entry name" value="S-adenosyl-L-methionine-dependent methyltransferases"/>
    <property type="match status" value="1"/>
</dbReference>
<dbReference type="InterPro" id="IPR036390">
    <property type="entry name" value="WH_DNA-bd_sf"/>
</dbReference>
<dbReference type="GO" id="GO:0032259">
    <property type="term" value="P:methylation"/>
    <property type="evidence" value="ECO:0007669"/>
    <property type="project" value="UniProtKB-KW"/>
</dbReference>
<dbReference type="HOGENOM" id="CLU_063529_1_1_3"/>
<keyword evidence="3" id="KW-0808">Transferase</keyword>
<dbReference type="InterPro" id="IPR048711">
    <property type="entry name" value="WHD_Rv2258c"/>
</dbReference>
<dbReference type="GO" id="GO:0008168">
    <property type="term" value="F:methyltransferase activity"/>
    <property type="evidence" value="ECO:0007669"/>
    <property type="project" value="UniProtKB-KW"/>
</dbReference>
<proteinExistence type="predicted"/>
<evidence type="ECO:0000313" key="3">
    <source>
        <dbReference type="EMBL" id="AFZ35727.1"/>
    </source>
</evidence>
<feature type="domain" description="S-adenosylmethionine-dependent methyltransferase Rv2258c-like winged HTH" evidence="2">
    <location>
        <begin position="26"/>
        <end position="100"/>
    </location>
</feature>
<dbReference type="AlphaFoldDB" id="K9XVM5"/>
<name>K9XVM5_STAC7</name>
<dbReference type="SUPFAM" id="SSF46785">
    <property type="entry name" value="Winged helix' DNA-binding domain"/>
    <property type="match status" value="1"/>
</dbReference>
<dbReference type="Pfam" id="PF13847">
    <property type="entry name" value="Methyltransf_31"/>
    <property type="match status" value="1"/>
</dbReference>
<organism evidence="3 4">
    <name type="scientific">Stanieria cyanosphaera (strain ATCC 29371 / PCC 7437)</name>
    <dbReference type="NCBI Taxonomy" id="111780"/>
    <lineage>
        <taxon>Bacteria</taxon>
        <taxon>Bacillati</taxon>
        <taxon>Cyanobacteriota</taxon>
        <taxon>Cyanophyceae</taxon>
        <taxon>Pleurocapsales</taxon>
        <taxon>Dermocarpellaceae</taxon>
        <taxon>Stanieria</taxon>
    </lineage>
</organism>
<evidence type="ECO:0000313" key="4">
    <source>
        <dbReference type="Proteomes" id="UP000010473"/>
    </source>
</evidence>
<dbReference type="InterPro" id="IPR029063">
    <property type="entry name" value="SAM-dependent_MTases_sf"/>
</dbReference>
<dbReference type="KEGG" id="scs:Sta7437_2178"/>
<dbReference type="Gene3D" id="1.10.10.10">
    <property type="entry name" value="Winged helix-like DNA-binding domain superfamily/Winged helix DNA-binding domain"/>
    <property type="match status" value="1"/>
</dbReference>
<dbReference type="PANTHER" id="PTHR45128">
    <property type="entry name" value="METHYLTRANSFERASE TYPE 11"/>
    <property type="match status" value="1"/>
</dbReference>
<dbReference type="EMBL" id="CP003653">
    <property type="protein sequence ID" value="AFZ35727.1"/>
    <property type="molecule type" value="Genomic_DNA"/>
</dbReference>
<protein>
    <submittedName>
        <fullName evidence="3">Methyltransferase type 12</fullName>
    </submittedName>
</protein>
<dbReference type="Pfam" id="PF21320">
    <property type="entry name" value="WHD_Rv2258c"/>
    <property type="match status" value="1"/>
</dbReference>
<reference evidence="4" key="1">
    <citation type="journal article" date="2013" name="Proc. Natl. Acad. Sci. U.S.A.">
        <title>Improving the coverage of the cyanobacterial phylum using diversity-driven genome sequencing.</title>
        <authorList>
            <person name="Shih P.M."/>
            <person name="Wu D."/>
            <person name="Latifi A."/>
            <person name="Axen S.D."/>
            <person name="Fewer D.P."/>
            <person name="Talla E."/>
            <person name="Calteau A."/>
            <person name="Cai F."/>
            <person name="Tandeau de Marsac N."/>
            <person name="Rippka R."/>
            <person name="Herdman M."/>
            <person name="Sivonen K."/>
            <person name="Coursin T."/>
            <person name="Laurent T."/>
            <person name="Goodwin L."/>
            <person name="Nolan M."/>
            <person name="Davenport K.W."/>
            <person name="Han C.S."/>
            <person name="Rubin E.M."/>
            <person name="Eisen J.A."/>
            <person name="Woyke T."/>
            <person name="Gugger M."/>
            <person name="Kerfeld C.A."/>
        </authorList>
    </citation>
    <scope>NUCLEOTIDE SEQUENCE [LARGE SCALE GENOMIC DNA]</scope>
    <source>
        <strain evidence="4">ATCC 29371 / PCC 7437</strain>
    </source>
</reference>
<dbReference type="RefSeq" id="WP_015193395.1">
    <property type="nucleotide sequence ID" value="NC_019748.1"/>
</dbReference>
<dbReference type="PATRIC" id="fig|111780.3.peg.2269"/>
<keyword evidence="4" id="KW-1185">Reference proteome</keyword>
<dbReference type="InterPro" id="IPR053173">
    <property type="entry name" value="SAM-binding_MTase"/>
</dbReference>
<gene>
    <name evidence="3" type="ordered locus">Sta7437_2178</name>
</gene>